<name>A0A921YRJ8_MANSE</name>
<gene>
    <name evidence="3" type="ORF">O3G_MSEX003134</name>
</gene>
<feature type="region of interest" description="Disordered" evidence="2">
    <location>
        <begin position="186"/>
        <end position="207"/>
    </location>
</feature>
<evidence type="ECO:0000256" key="2">
    <source>
        <dbReference type="SAM" id="MobiDB-lite"/>
    </source>
</evidence>
<evidence type="ECO:0000313" key="3">
    <source>
        <dbReference type="EMBL" id="KAG6444044.1"/>
    </source>
</evidence>
<feature type="compositionally biased region" description="Basic and acidic residues" evidence="2">
    <location>
        <begin position="2419"/>
        <end position="2430"/>
    </location>
</feature>
<feature type="compositionally biased region" description="Polar residues" evidence="2">
    <location>
        <begin position="189"/>
        <end position="205"/>
    </location>
</feature>
<dbReference type="PANTHER" id="PTHR23159:SF31">
    <property type="entry name" value="CENTROSOME-ASSOCIATED PROTEIN CEP250 ISOFORM X1"/>
    <property type="match status" value="1"/>
</dbReference>
<feature type="coiled-coil region" evidence="1">
    <location>
        <begin position="76"/>
        <end position="106"/>
    </location>
</feature>
<dbReference type="Proteomes" id="UP000791440">
    <property type="component" value="Unassembled WGS sequence"/>
</dbReference>
<dbReference type="PANTHER" id="PTHR23159">
    <property type="entry name" value="CENTROSOMAL PROTEIN 2"/>
    <property type="match status" value="1"/>
</dbReference>
<evidence type="ECO:0000256" key="1">
    <source>
        <dbReference type="SAM" id="Coils"/>
    </source>
</evidence>
<feature type="coiled-coil region" evidence="1">
    <location>
        <begin position="2126"/>
        <end position="2167"/>
    </location>
</feature>
<comment type="caution">
    <text evidence="3">The sequence shown here is derived from an EMBL/GenBank/DDBJ whole genome shotgun (WGS) entry which is preliminary data.</text>
</comment>
<protein>
    <submittedName>
        <fullName evidence="3">Uncharacterized protein</fullName>
    </submittedName>
</protein>
<keyword evidence="1" id="KW-0175">Coiled coil</keyword>
<evidence type="ECO:0000313" key="4">
    <source>
        <dbReference type="Proteomes" id="UP000791440"/>
    </source>
</evidence>
<feature type="region of interest" description="Disordered" evidence="2">
    <location>
        <begin position="2334"/>
        <end position="2360"/>
    </location>
</feature>
<feature type="coiled-coil region" evidence="1">
    <location>
        <begin position="394"/>
        <end position="479"/>
    </location>
</feature>
<keyword evidence="4" id="KW-1185">Reference proteome</keyword>
<feature type="coiled-coil region" evidence="1">
    <location>
        <begin position="1246"/>
        <end position="1308"/>
    </location>
</feature>
<organism evidence="3 4">
    <name type="scientific">Manduca sexta</name>
    <name type="common">Tobacco hawkmoth</name>
    <name type="synonym">Tobacco hornworm</name>
    <dbReference type="NCBI Taxonomy" id="7130"/>
    <lineage>
        <taxon>Eukaryota</taxon>
        <taxon>Metazoa</taxon>
        <taxon>Ecdysozoa</taxon>
        <taxon>Arthropoda</taxon>
        <taxon>Hexapoda</taxon>
        <taxon>Insecta</taxon>
        <taxon>Pterygota</taxon>
        <taxon>Neoptera</taxon>
        <taxon>Endopterygota</taxon>
        <taxon>Lepidoptera</taxon>
        <taxon>Glossata</taxon>
        <taxon>Ditrysia</taxon>
        <taxon>Bombycoidea</taxon>
        <taxon>Sphingidae</taxon>
        <taxon>Sphinginae</taxon>
        <taxon>Sphingini</taxon>
        <taxon>Manduca</taxon>
    </lineage>
</organism>
<proteinExistence type="predicted"/>
<dbReference type="Gene3D" id="1.10.287.1490">
    <property type="match status" value="2"/>
</dbReference>
<dbReference type="EMBL" id="JH668307">
    <property type="protein sequence ID" value="KAG6444044.1"/>
    <property type="molecule type" value="Genomic_DNA"/>
</dbReference>
<feature type="coiled-coil region" evidence="1">
    <location>
        <begin position="1150"/>
        <end position="1219"/>
    </location>
</feature>
<feature type="compositionally biased region" description="Basic residues" evidence="2">
    <location>
        <begin position="2431"/>
        <end position="2446"/>
    </location>
</feature>
<feature type="coiled-coil region" evidence="1">
    <location>
        <begin position="512"/>
        <end position="1117"/>
    </location>
</feature>
<reference evidence="3" key="1">
    <citation type="journal article" date="2016" name="Insect Biochem. Mol. Biol.">
        <title>Multifaceted biological insights from a draft genome sequence of the tobacco hornworm moth, Manduca sexta.</title>
        <authorList>
            <person name="Kanost M.R."/>
            <person name="Arrese E.L."/>
            <person name="Cao X."/>
            <person name="Chen Y.R."/>
            <person name="Chellapilla S."/>
            <person name="Goldsmith M.R."/>
            <person name="Grosse-Wilde E."/>
            <person name="Heckel D.G."/>
            <person name="Herndon N."/>
            <person name="Jiang H."/>
            <person name="Papanicolaou A."/>
            <person name="Qu J."/>
            <person name="Soulages J.L."/>
            <person name="Vogel H."/>
            <person name="Walters J."/>
            <person name="Waterhouse R.M."/>
            <person name="Ahn S.J."/>
            <person name="Almeida F.C."/>
            <person name="An C."/>
            <person name="Aqrawi P."/>
            <person name="Bretschneider A."/>
            <person name="Bryant W.B."/>
            <person name="Bucks S."/>
            <person name="Chao H."/>
            <person name="Chevignon G."/>
            <person name="Christen J.M."/>
            <person name="Clarke D.F."/>
            <person name="Dittmer N.T."/>
            <person name="Ferguson L.C.F."/>
            <person name="Garavelou S."/>
            <person name="Gordon K.H.J."/>
            <person name="Gunaratna R.T."/>
            <person name="Han Y."/>
            <person name="Hauser F."/>
            <person name="He Y."/>
            <person name="Heidel-Fischer H."/>
            <person name="Hirsh A."/>
            <person name="Hu Y."/>
            <person name="Jiang H."/>
            <person name="Kalra D."/>
            <person name="Klinner C."/>
            <person name="Konig C."/>
            <person name="Kovar C."/>
            <person name="Kroll A.R."/>
            <person name="Kuwar S.S."/>
            <person name="Lee S.L."/>
            <person name="Lehman R."/>
            <person name="Li K."/>
            <person name="Li Z."/>
            <person name="Liang H."/>
            <person name="Lovelace S."/>
            <person name="Lu Z."/>
            <person name="Mansfield J.H."/>
            <person name="McCulloch K.J."/>
            <person name="Mathew T."/>
            <person name="Morton B."/>
            <person name="Muzny D.M."/>
            <person name="Neunemann D."/>
            <person name="Ongeri F."/>
            <person name="Pauchet Y."/>
            <person name="Pu L.L."/>
            <person name="Pyrousis I."/>
            <person name="Rao X.J."/>
            <person name="Redding A."/>
            <person name="Roesel C."/>
            <person name="Sanchez-Gracia A."/>
            <person name="Schaack S."/>
            <person name="Shukla A."/>
            <person name="Tetreau G."/>
            <person name="Wang Y."/>
            <person name="Xiong G.H."/>
            <person name="Traut W."/>
            <person name="Walsh T.K."/>
            <person name="Worley K.C."/>
            <person name="Wu D."/>
            <person name="Wu W."/>
            <person name="Wu Y.Q."/>
            <person name="Zhang X."/>
            <person name="Zou Z."/>
            <person name="Zucker H."/>
            <person name="Briscoe A.D."/>
            <person name="Burmester T."/>
            <person name="Clem R.J."/>
            <person name="Feyereisen R."/>
            <person name="Grimmelikhuijzen C.J.P."/>
            <person name="Hamodrakas S.J."/>
            <person name="Hansson B.S."/>
            <person name="Huguet E."/>
            <person name="Jermiin L.S."/>
            <person name="Lan Q."/>
            <person name="Lehman H.K."/>
            <person name="Lorenzen M."/>
            <person name="Merzendorfer H."/>
            <person name="Michalopoulos I."/>
            <person name="Morton D.B."/>
            <person name="Muthukrishnan S."/>
            <person name="Oakeshott J.G."/>
            <person name="Palmer W."/>
            <person name="Park Y."/>
            <person name="Passarelli A.L."/>
            <person name="Rozas J."/>
            <person name="Schwartz L.M."/>
            <person name="Smith W."/>
            <person name="Southgate A."/>
            <person name="Vilcinskas A."/>
            <person name="Vogt R."/>
            <person name="Wang P."/>
            <person name="Werren J."/>
            <person name="Yu X.Q."/>
            <person name="Zhou J.J."/>
            <person name="Brown S.J."/>
            <person name="Scherer S.E."/>
            <person name="Richards S."/>
            <person name="Blissard G.W."/>
        </authorList>
    </citation>
    <scope>NUCLEOTIDE SEQUENCE</scope>
</reference>
<sequence length="2446" mass="282979">MSFITKRERVFNEYDLFDLPARNEGKLKAYSSCTDARAWSHFCSDKTEHLVEIIKRNNDTCRPKYIPTNVIVDTLMVTKNTEIARLKRKIEEFEQMLAAYDQLELSCDQKCEIANAHAAIRAANKELDDLCLDLDLSGFTEGIDSEAFETGKSRGDEPSKYRIDETVSSRGTEEWLDERDHHMKKMETKSNQMGMSSPRDASTSARDPRIEEMKDTIIVKDAKLNAMQNTIAVMENDVCEPYCIYAHIYTALEKIFGTLCQNDKYKEYLNLLTAGRDTRSIDIKGKILFKLKVLEKFSLALIAPCSQDFAPADCSCYRAELVTHVETTFALTSAETRIPSMDNKRAQLVADIMENDEMREILNKESGPLKDDIQLDVDFCTDSYTIDGENLKRLKNLQINYDDLMTCYEALKHEKNCLQVKCHKYEGLEKELENLRCQLREYNSLWNEKEHHRKRSTDLDTLKEKYLVLSDEASNLETQLKAETEINKLKSKAIDELRNDNILLEKKLNDTIISFEREKNALQCKLKETECKVMCQEQQIKSLSIQIDQLLEQDHDKVSLFHPDSKDIGLIDQNEAFKEQIKNLKDALFCNEEEKQNLQEEFQDKLKIINDLRMEIEDWKSTYEKVLQRNNYLENYTETFKDEAQRLMEENRNLTQDIEEKNTAIANLMNVINNKSQNINNLLEEIEHRDSDNNNLQKELQDLRAKCKSSTDILVREKMETMSSLQLARQESQELLKKIKDYDDVIHKNDDISKALEAQVEDYNKLKEMLLNTIEENKNLQINLASRENNNSILLKEIQRLREVNENSLNNINILEEEKNQYKTSYDLTKKQSDVLTEKVVDFDNVKHELECLKNKYEKIVQKKQMLQNELVGKSYQLGNAIHSMELTKKESEELMERIHDTEKLKEDLLKANVNNQNLVQEMQILRNDISKKDKEIEMLQENLNYLKKQNDNLIKVSENEVVLEKQLTELKKAYSDLQSDKNILQNDFQSKTEELNNLYNALENKIEENRRLDNKIKILELHQLSTANNMKTLETEKRAVQNNLEAIKKESSELIDKIKQYENLHTELEQLKKEHTALQKEKEELQKELNNNSNNLKKLSQENIELQSQSQTLLRHSENLEKALINARTQDVIKPENIQKGYNDMLAEIDDMKKEKSRSVNKIRELLDRLDKSEDIIASLSEDLLAREDRIAMLENHINELEEEVKKLHDCLDEVVNTGEQIKQHSYEKIDQSLKRMEAHHSKATHNMKMELIKLQNKNMKLEEQLSATQLKTEETLIGQNKYISQINYLQNEREIIVDDIRQLELNNVGDSALSPTNCNLSDIRNSLNRISKYIDAKCSKSTSLEQTLLKMQTSSQLLLSKADEAKKIVEIEKQKIINEKEDAIRDRVNMENQLENLKKTLEQKISRDQNVITDLQAEILNKDLIIKKINETTQTYISKLETEMQSLQELYKNSTEKITELQEKLINMSKDKNNDVEVMKKCKIALEKKSQEISDLQNELQILKNKSLTNIGVQTVYNQSRKNIASQTEASLAYTEYERSGIKDKIMDDVDKERSKHSLIVLEKTKLPKQIPPPVNEVQVLTANIEPTFDYVKSSYLNYKMKRLTQGRLEQCSISSLWDKSENEFTPPSDLSTQIFSRSAEKIPNNLISNYDSPTTHTNLIDIYNRQSMQTNSSKLMGNEIYSDAHKTVKPSILSEFSINRKDGEAKNKITKRQKTSGIVAESTSNKSTDKDLFVIYRDSESSITPRKSGRRGSTDKKGRSELLVEAVTVHPAEGKMYEAQNKNYMQSDSLMYDDNEYEDDSVKYKLNINLPRVQNDSPSVIASSEDDKKSLDSYNLGIYPSPRIVSSSTMNFKNESENILDTPSLPTIPNDKGLNSESEVFQPELSDNGTLGLPTKKQAKILYNNITKLQDKRQNSINLGIQKIGNESNSRRLKKESVSHYRLSRVGADVLLIKTDNDYKTSENENNVVKELRRENFGLNYILNSVQREINPINHMSTSNITKAVRKIRSEEGCNPIQSQQDNLSILSKFGDSINMHTEKKADFSICCSNDSVSSKTLVDQGVMVDFNQEYEKKIQYLSNALKNAEKDFKTKISAIKMQYDSNIKNIMNEHNEGVKSIQNLHEETLHDVLKDHENEVENLRSMSIEAMRKVEKLEKENRLLKSKIRDCSPVCLDEEPVKMSIGEVKRRRRSRDVKLLTKTNVQAINVKPRTKSHGPCTCSPDLNLTDTIRHIFEQVDVEQRKVAEHTYMKYIANKILNENVEALDAQELSFLHLKVCRIWKLKLTKEEALQKRIDSLENELLTKRHAQQLSKLDRDVAEERKHLQELRDAVCRNAEPNPHAGAPAPNERSPSPPFPSTAAERDLICNCLSGACALEMGERRSAGDLLPASQSNRFKRSKTESNRAVLAKLDIEEHRERKLYTEEPPTRLRKSHDRHVPRTPKK</sequence>
<feature type="coiled-coil region" evidence="1">
    <location>
        <begin position="1375"/>
        <end position="1508"/>
    </location>
</feature>
<feature type="coiled-coil region" evidence="1">
    <location>
        <begin position="2290"/>
        <end position="2333"/>
    </location>
</feature>
<feature type="region of interest" description="Disordered" evidence="2">
    <location>
        <begin position="2419"/>
        <end position="2446"/>
    </location>
</feature>
<accession>A0A921YRJ8</accession>
<reference evidence="3" key="2">
    <citation type="submission" date="2020-12" db="EMBL/GenBank/DDBJ databases">
        <authorList>
            <person name="Kanost M."/>
        </authorList>
    </citation>
    <scope>NUCLEOTIDE SEQUENCE</scope>
</reference>